<accession>A0ABX8BDM1</accession>
<sequence>MTALLPEDAAWLASSTGIDTDQPCTHYDAAHGRTCGATPTRQYIPGRRCYQHAPDRKKETR</sequence>
<dbReference type="RefSeq" id="WP_220561539.1">
    <property type="nucleotide sequence ID" value="NZ_CP074133.1"/>
</dbReference>
<name>A0ABX8BDM1_9ACTN</name>
<dbReference type="EMBL" id="CP074133">
    <property type="protein sequence ID" value="QUX20344.1"/>
    <property type="molecule type" value="Genomic_DNA"/>
</dbReference>
<proteinExistence type="predicted"/>
<keyword evidence="2" id="KW-1185">Reference proteome</keyword>
<dbReference type="Proteomes" id="UP000676079">
    <property type="component" value="Chromosome"/>
</dbReference>
<organism evidence="1 2">
    <name type="scientific">Nocardiopsis changdeensis</name>
    <dbReference type="NCBI Taxonomy" id="2831969"/>
    <lineage>
        <taxon>Bacteria</taxon>
        <taxon>Bacillati</taxon>
        <taxon>Actinomycetota</taxon>
        <taxon>Actinomycetes</taxon>
        <taxon>Streptosporangiales</taxon>
        <taxon>Nocardiopsidaceae</taxon>
        <taxon>Nocardiopsis</taxon>
    </lineage>
</organism>
<evidence type="ECO:0000313" key="2">
    <source>
        <dbReference type="Proteomes" id="UP000676079"/>
    </source>
</evidence>
<gene>
    <name evidence="1" type="ORF">KGD84_17605</name>
</gene>
<evidence type="ECO:0000313" key="1">
    <source>
        <dbReference type="EMBL" id="QUX20344.1"/>
    </source>
</evidence>
<protein>
    <submittedName>
        <fullName evidence="1">Uncharacterized protein</fullName>
    </submittedName>
</protein>
<reference evidence="1 2" key="1">
    <citation type="submission" date="2021-05" db="EMBL/GenBank/DDBJ databases">
        <title>Direct Submission.</title>
        <authorList>
            <person name="Li K."/>
            <person name="Gao J."/>
        </authorList>
    </citation>
    <scope>NUCLEOTIDE SEQUENCE [LARGE SCALE GENOMIC DNA]</scope>
    <source>
        <strain evidence="1 2">Mg02</strain>
    </source>
</reference>